<dbReference type="Proteomes" id="UP000324222">
    <property type="component" value="Unassembled WGS sequence"/>
</dbReference>
<gene>
    <name evidence="1" type="ORF">E2C01_038783</name>
</gene>
<keyword evidence="2" id="KW-1185">Reference proteome</keyword>
<dbReference type="InterPro" id="IPR017972">
    <property type="entry name" value="Cyt_P450_CS"/>
</dbReference>
<protein>
    <recommendedName>
        <fullName evidence="3">Cytochrome P450</fullName>
    </recommendedName>
</protein>
<dbReference type="GO" id="GO:0005506">
    <property type="term" value="F:iron ion binding"/>
    <property type="evidence" value="ECO:0007669"/>
    <property type="project" value="InterPro"/>
</dbReference>
<sequence>MRRVLHTGTDKALVQSFASARWGDQRSYYADFPWNDCCFHVGDPSLFTKRITEFKSVTRPLEFGLGGRSCIGIQHRRQVDVT</sequence>
<evidence type="ECO:0008006" key="3">
    <source>
        <dbReference type="Google" id="ProtNLM"/>
    </source>
</evidence>
<dbReference type="AlphaFoldDB" id="A0A5B7FJG1"/>
<comment type="caution">
    <text evidence="1">The sequence shown here is derived from an EMBL/GenBank/DDBJ whole genome shotgun (WGS) entry which is preliminary data.</text>
</comment>
<dbReference type="EMBL" id="VSRR010006568">
    <property type="protein sequence ID" value="MPC45098.1"/>
    <property type="molecule type" value="Genomic_DNA"/>
</dbReference>
<proteinExistence type="predicted"/>
<evidence type="ECO:0000313" key="1">
    <source>
        <dbReference type="EMBL" id="MPC45098.1"/>
    </source>
</evidence>
<name>A0A5B7FJG1_PORTR</name>
<accession>A0A5B7FJG1</accession>
<evidence type="ECO:0000313" key="2">
    <source>
        <dbReference type="Proteomes" id="UP000324222"/>
    </source>
</evidence>
<organism evidence="1 2">
    <name type="scientific">Portunus trituberculatus</name>
    <name type="common">Swimming crab</name>
    <name type="synonym">Neptunus trituberculatus</name>
    <dbReference type="NCBI Taxonomy" id="210409"/>
    <lineage>
        <taxon>Eukaryota</taxon>
        <taxon>Metazoa</taxon>
        <taxon>Ecdysozoa</taxon>
        <taxon>Arthropoda</taxon>
        <taxon>Crustacea</taxon>
        <taxon>Multicrustacea</taxon>
        <taxon>Malacostraca</taxon>
        <taxon>Eumalacostraca</taxon>
        <taxon>Eucarida</taxon>
        <taxon>Decapoda</taxon>
        <taxon>Pleocyemata</taxon>
        <taxon>Brachyura</taxon>
        <taxon>Eubrachyura</taxon>
        <taxon>Portunoidea</taxon>
        <taxon>Portunidae</taxon>
        <taxon>Portuninae</taxon>
        <taxon>Portunus</taxon>
    </lineage>
</organism>
<dbReference type="PROSITE" id="PS00086">
    <property type="entry name" value="CYTOCHROME_P450"/>
    <property type="match status" value="1"/>
</dbReference>
<reference evidence="1 2" key="1">
    <citation type="submission" date="2019-05" db="EMBL/GenBank/DDBJ databases">
        <title>Another draft genome of Portunus trituberculatus and its Hox gene families provides insights of decapod evolution.</title>
        <authorList>
            <person name="Jeong J.-H."/>
            <person name="Song I."/>
            <person name="Kim S."/>
            <person name="Choi T."/>
            <person name="Kim D."/>
            <person name="Ryu S."/>
            <person name="Kim W."/>
        </authorList>
    </citation>
    <scope>NUCLEOTIDE SEQUENCE [LARGE SCALE GENOMIC DNA]</scope>
    <source>
        <tissue evidence="1">Muscle</tissue>
    </source>
</reference>
<dbReference type="GO" id="GO:0016705">
    <property type="term" value="F:oxidoreductase activity, acting on paired donors, with incorporation or reduction of molecular oxygen"/>
    <property type="evidence" value="ECO:0007669"/>
    <property type="project" value="InterPro"/>
</dbReference>